<sequence length="976" mass="105420">MAFRTYRTTTSMLAVALAMTSTVAMAQTQQSQPAKSSDTQPTGTSDTALADQASKDIVIVGIRGSLDKSVQVKRDAAVVLDSVNATELGRFPDSDVADSLQHITGITINRTTGGEGQYVSVRGLGSQYNITTLNGRILATDDDGRDFAFDILPADVISGADVLKSPQASAVEGSIGGTVNLRSARPFDHPGFHMALRAEGNYNDMSEYGGFKVSGFVSKTNAAETLGLLVGVVYSDEKFRTDALNYSTWDPDNPGVWPPAPTDSSDPPANAQAVNGLCCIQFGSVVDRKKRFAVTSTLEWKPTDTLHVTVDGMYTKLTDPQVAYNQSYYPDFTYDANGLPEWSDVTVKNGFITQFTANNFDPEIVNQTIHRVVDTYLVGLNADWEASSNLTLRTDIYRSHANRPEGGTDTFLTAGLVSPTPYNQNIMHFSANPNEMPNISVTLPDGTDYATALASGQLDNQSLWSTHYDGLSGDTITDTVTGAKLDATYSVDNSFLKHIDAGFSYQKRSKSRRDISNDWTNGSNQYSTLYNTMPGQPGPITFATMGQNVISTFNFPNYFAGAGGSFPTTQVLINAQALLDGLKSLDGTPNYTSGEGVYNFADTLPQFNPTNSYAVTEETFAGYIEASFGGPHWSGNIGVRLVHTNTTAKTAVNKIISVTVADTANPTSAGITEYSDATPLVAHGNYTIPLPAANVNFGLTDNLHLRLAVAQTMARPNLNQFAPTETDDTSDQNYVVYYDGNADLKPIKAWQADASLEWYYHRNDMVSVAIFGKKLRGDITTIERNNVDIGAVGCFNGNPCQPLLFSVVEPINGDTSKIYGIELSWQHMLNNGFGIRAQFTHTWSHASVDGVDVGSVAGVSPTTFSINPFYEHGPVSLSVSWDHSSSFTYSNYTEIDGVPAIAKAYDWVTATASYDITKRIKVYVEGRNLTNSIVRTYLNGDPNIIWASGAVGTSSSVGAGYTAYGRTYTAGIRFGF</sequence>
<accession>A0A840Z0E5</accession>
<dbReference type="InterPro" id="IPR010104">
    <property type="entry name" value="TonB_rcpt_bac"/>
</dbReference>
<feature type="region of interest" description="Disordered" evidence="5">
    <location>
        <begin position="250"/>
        <end position="269"/>
    </location>
</feature>
<feature type="compositionally biased region" description="Polar residues" evidence="5">
    <location>
        <begin position="28"/>
        <end position="47"/>
    </location>
</feature>
<evidence type="ECO:0000313" key="10">
    <source>
        <dbReference type="Proteomes" id="UP000554342"/>
    </source>
</evidence>
<dbReference type="InterPro" id="IPR037066">
    <property type="entry name" value="Plug_dom_sf"/>
</dbReference>
<proteinExistence type="inferred from homology"/>
<dbReference type="InterPro" id="IPR036942">
    <property type="entry name" value="Beta-barrel_TonB_sf"/>
</dbReference>
<feature type="signal peptide" evidence="6">
    <location>
        <begin position="1"/>
        <end position="26"/>
    </location>
</feature>
<evidence type="ECO:0000256" key="5">
    <source>
        <dbReference type="SAM" id="MobiDB-lite"/>
    </source>
</evidence>
<comment type="subcellular location">
    <subcellularLocation>
        <location evidence="1 4">Cell outer membrane</location>
    </subcellularLocation>
</comment>
<dbReference type="Gene3D" id="2.170.130.10">
    <property type="entry name" value="TonB-dependent receptor, plug domain"/>
    <property type="match status" value="1"/>
</dbReference>
<name>A0A840Z0E5_9SPHN</name>
<gene>
    <name evidence="9" type="ORF">FHR23_002130</name>
</gene>
<dbReference type="Pfam" id="PF00593">
    <property type="entry name" value="TonB_dep_Rec_b-barrel"/>
    <property type="match status" value="1"/>
</dbReference>
<keyword evidence="2 4" id="KW-0472">Membrane</keyword>
<dbReference type="PANTHER" id="PTHR40980">
    <property type="entry name" value="PLUG DOMAIN-CONTAINING PROTEIN"/>
    <property type="match status" value="1"/>
</dbReference>
<comment type="similarity">
    <text evidence="4">Belongs to the TonB-dependent receptor family.</text>
</comment>
<dbReference type="Pfam" id="PF07715">
    <property type="entry name" value="Plug"/>
    <property type="match status" value="1"/>
</dbReference>
<feature type="domain" description="TonB-dependent receptor plug" evidence="8">
    <location>
        <begin position="73"/>
        <end position="178"/>
    </location>
</feature>
<dbReference type="Proteomes" id="UP000554342">
    <property type="component" value="Unassembled WGS sequence"/>
</dbReference>
<evidence type="ECO:0000313" key="9">
    <source>
        <dbReference type="EMBL" id="MBB5719192.1"/>
    </source>
</evidence>
<dbReference type="EMBL" id="JACIJI010000003">
    <property type="protein sequence ID" value="MBB5719192.1"/>
    <property type="molecule type" value="Genomic_DNA"/>
</dbReference>
<keyword evidence="3" id="KW-0998">Cell outer membrane</keyword>
<dbReference type="InterPro" id="IPR000531">
    <property type="entry name" value="Beta-barrel_TonB"/>
</dbReference>
<evidence type="ECO:0000259" key="8">
    <source>
        <dbReference type="Pfam" id="PF07715"/>
    </source>
</evidence>
<dbReference type="SUPFAM" id="SSF56935">
    <property type="entry name" value="Porins"/>
    <property type="match status" value="1"/>
</dbReference>
<reference evidence="9 10" key="1">
    <citation type="submission" date="2020-08" db="EMBL/GenBank/DDBJ databases">
        <title>Genomic Encyclopedia of Type Strains, Phase IV (KMG-IV): sequencing the most valuable type-strain genomes for metagenomic binning, comparative biology and taxonomic classification.</title>
        <authorList>
            <person name="Goeker M."/>
        </authorList>
    </citation>
    <scope>NUCLEOTIDE SEQUENCE [LARGE SCALE GENOMIC DNA]</scope>
    <source>
        <strain evidence="9 10">DSM 27203</strain>
    </source>
</reference>
<dbReference type="InterPro" id="IPR012910">
    <property type="entry name" value="Plug_dom"/>
</dbReference>
<protein>
    <submittedName>
        <fullName evidence="9">TonB-dependent receptor</fullName>
    </submittedName>
</protein>
<evidence type="ECO:0000256" key="1">
    <source>
        <dbReference type="ARBA" id="ARBA00004442"/>
    </source>
</evidence>
<comment type="caution">
    <text evidence="9">The sequence shown here is derived from an EMBL/GenBank/DDBJ whole genome shotgun (WGS) entry which is preliminary data.</text>
</comment>
<feature type="domain" description="TonB-dependent receptor-like beta-barrel" evidence="7">
    <location>
        <begin position="443"/>
        <end position="929"/>
    </location>
</feature>
<dbReference type="RefSeq" id="WP_184003676.1">
    <property type="nucleotide sequence ID" value="NZ_BAABIF010000012.1"/>
</dbReference>
<dbReference type="Gene3D" id="2.40.170.20">
    <property type="entry name" value="TonB-dependent receptor, beta-barrel domain"/>
    <property type="match status" value="2"/>
</dbReference>
<keyword evidence="4" id="KW-0798">TonB box</keyword>
<evidence type="ECO:0000256" key="6">
    <source>
        <dbReference type="SAM" id="SignalP"/>
    </source>
</evidence>
<keyword evidence="9" id="KW-0675">Receptor</keyword>
<dbReference type="PANTHER" id="PTHR40980:SF3">
    <property type="entry name" value="TONB-DEPENDENT RECEPTOR-LIKE BETA-BARREL DOMAIN-CONTAINING PROTEIN"/>
    <property type="match status" value="1"/>
</dbReference>
<evidence type="ECO:0000259" key="7">
    <source>
        <dbReference type="Pfam" id="PF00593"/>
    </source>
</evidence>
<evidence type="ECO:0000256" key="4">
    <source>
        <dbReference type="RuleBase" id="RU003357"/>
    </source>
</evidence>
<dbReference type="AlphaFoldDB" id="A0A840Z0E5"/>
<organism evidence="9 10">
    <name type="scientific">Stakelama sediminis</name>
    <dbReference type="NCBI Taxonomy" id="463200"/>
    <lineage>
        <taxon>Bacteria</taxon>
        <taxon>Pseudomonadati</taxon>
        <taxon>Pseudomonadota</taxon>
        <taxon>Alphaproteobacteria</taxon>
        <taxon>Sphingomonadales</taxon>
        <taxon>Sphingomonadaceae</taxon>
        <taxon>Stakelama</taxon>
    </lineage>
</organism>
<dbReference type="NCBIfam" id="TIGR01782">
    <property type="entry name" value="TonB-Xanth-Caul"/>
    <property type="match status" value="1"/>
</dbReference>
<keyword evidence="10" id="KW-1185">Reference proteome</keyword>
<feature type="region of interest" description="Disordered" evidence="5">
    <location>
        <begin position="28"/>
        <end position="48"/>
    </location>
</feature>
<evidence type="ECO:0000256" key="2">
    <source>
        <dbReference type="ARBA" id="ARBA00023136"/>
    </source>
</evidence>
<evidence type="ECO:0000256" key="3">
    <source>
        <dbReference type="ARBA" id="ARBA00023237"/>
    </source>
</evidence>
<keyword evidence="6" id="KW-0732">Signal</keyword>
<feature type="chain" id="PRO_5032296611" evidence="6">
    <location>
        <begin position="27"/>
        <end position="976"/>
    </location>
</feature>
<dbReference type="GO" id="GO:0009279">
    <property type="term" value="C:cell outer membrane"/>
    <property type="evidence" value="ECO:0007669"/>
    <property type="project" value="UniProtKB-SubCell"/>
</dbReference>